<evidence type="ECO:0000256" key="1">
    <source>
        <dbReference type="SAM" id="SignalP"/>
    </source>
</evidence>
<sequence>MILSKFQYGIAIAACSIPLMVSAQVNELTKQEQQEGWQLLFDGKTFEGWRNYQGKGVRDGWQVVDGTMHHTKGGKDLMTEKQYEDFEFKLEWKISEGGNSGIFLGVREIKDRISRSGIEMQIIDNERHPDAKNEKNVSGACYALYKPPVGADRKAGEWNQVYIIKKGSHYQFFQNGVKTADFDLEDTEFIDRIAAAKFKDWPHFARYRKGHIGLQDHGDVVSFRNIKLKNLSAKD</sequence>
<reference evidence="3" key="1">
    <citation type="submission" date="2021-01" db="EMBL/GenBank/DDBJ databases">
        <title>Modified the classification status of verrucomicrobia.</title>
        <authorList>
            <person name="Feng X."/>
        </authorList>
    </citation>
    <scope>NUCLEOTIDE SEQUENCE</scope>
    <source>
        <strain evidence="3">5K15</strain>
    </source>
</reference>
<evidence type="ECO:0000259" key="2">
    <source>
        <dbReference type="Pfam" id="PF06439"/>
    </source>
</evidence>
<dbReference type="GO" id="GO:0016787">
    <property type="term" value="F:hydrolase activity"/>
    <property type="evidence" value="ECO:0007669"/>
    <property type="project" value="InterPro"/>
</dbReference>
<feature type="signal peptide" evidence="1">
    <location>
        <begin position="1"/>
        <end position="23"/>
    </location>
</feature>
<dbReference type="Pfam" id="PF06439">
    <property type="entry name" value="3keto-disac_hyd"/>
    <property type="match status" value="1"/>
</dbReference>
<dbReference type="InterPro" id="IPR010496">
    <property type="entry name" value="AL/BT2_dom"/>
</dbReference>
<feature type="chain" id="PRO_5042022744" evidence="1">
    <location>
        <begin position="24"/>
        <end position="235"/>
    </location>
</feature>
<proteinExistence type="predicted"/>
<evidence type="ECO:0000313" key="3">
    <source>
        <dbReference type="EMBL" id="MBK1855717.1"/>
    </source>
</evidence>
<dbReference type="RefSeq" id="WP_309490330.1">
    <property type="nucleotide sequence ID" value="NZ_JAENIG010000008.1"/>
</dbReference>
<evidence type="ECO:0000313" key="4">
    <source>
        <dbReference type="Proteomes" id="UP000634206"/>
    </source>
</evidence>
<dbReference type="EMBL" id="JAENIG010000008">
    <property type="protein sequence ID" value="MBK1855717.1"/>
    <property type="molecule type" value="Genomic_DNA"/>
</dbReference>
<feature type="domain" description="3-keto-alpha-glucoside-1,2-lyase/3-keto-2-hydroxy-glucal hydratase" evidence="2">
    <location>
        <begin position="36"/>
        <end position="229"/>
    </location>
</feature>
<keyword evidence="4" id="KW-1185">Reference proteome</keyword>
<dbReference type="Proteomes" id="UP000634206">
    <property type="component" value="Unassembled WGS sequence"/>
</dbReference>
<name>A0AAE2V8K7_9BACT</name>
<dbReference type="Gene3D" id="2.60.120.560">
    <property type="entry name" value="Exo-inulinase, domain 1"/>
    <property type="match status" value="1"/>
</dbReference>
<keyword evidence="1" id="KW-0732">Signal</keyword>
<gene>
    <name evidence="3" type="ORF">JIN83_12150</name>
</gene>
<dbReference type="AlphaFoldDB" id="A0AAE2V8K7"/>
<comment type="caution">
    <text evidence="3">The sequence shown here is derived from an EMBL/GenBank/DDBJ whole genome shotgun (WGS) entry which is preliminary data.</text>
</comment>
<organism evidence="3 4">
    <name type="scientific">Oceaniferula flava</name>
    <dbReference type="NCBI Taxonomy" id="2800421"/>
    <lineage>
        <taxon>Bacteria</taxon>
        <taxon>Pseudomonadati</taxon>
        <taxon>Verrucomicrobiota</taxon>
        <taxon>Verrucomicrobiia</taxon>
        <taxon>Verrucomicrobiales</taxon>
        <taxon>Verrucomicrobiaceae</taxon>
        <taxon>Oceaniferula</taxon>
    </lineage>
</organism>
<accession>A0AAE2V8K7</accession>
<protein>
    <submittedName>
        <fullName evidence="3">DUF1080 domain-containing protein</fullName>
    </submittedName>
</protein>